<feature type="region of interest" description="Disordered" evidence="1">
    <location>
        <begin position="260"/>
        <end position="279"/>
    </location>
</feature>
<gene>
    <name evidence="3" type="ORF">DPMN_130282</name>
</gene>
<keyword evidence="2" id="KW-1133">Transmembrane helix</keyword>
<accession>A0A9D4H4W1</accession>
<evidence type="ECO:0000256" key="1">
    <source>
        <dbReference type="SAM" id="MobiDB-lite"/>
    </source>
</evidence>
<feature type="region of interest" description="Disordered" evidence="1">
    <location>
        <begin position="1"/>
        <end position="38"/>
    </location>
</feature>
<name>A0A9D4H4W1_DREPO</name>
<evidence type="ECO:0000313" key="3">
    <source>
        <dbReference type="EMBL" id="KAH3828327.1"/>
    </source>
</evidence>
<keyword evidence="2" id="KW-0812">Transmembrane</keyword>
<dbReference type="Proteomes" id="UP000828390">
    <property type="component" value="Unassembled WGS sequence"/>
</dbReference>
<proteinExistence type="predicted"/>
<feature type="compositionally biased region" description="Low complexity" evidence="1">
    <location>
        <begin position="68"/>
        <end position="90"/>
    </location>
</feature>
<keyword evidence="2" id="KW-0472">Membrane</keyword>
<protein>
    <submittedName>
        <fullName evidence="3">Uncharacterized protein</fullName>
    </submittedName>
</protein>
<reference evidence="3" key="2">
    <citation type="submission" date="2020-11" db="EMBL/GenBank/DDBJ databases">
        <authorList>
            <person name="McCartney M.A."/>
            <person name="Auch B."/>
            <person name="Kono T."/>
            <person name="Mallez S."/>
            <person name="Becker A."/>
            <person name="Gohl D.M."/>
            <person name="Silverstein K.A.T."/>
            <person name="Koren S."/>
            <person name="Bechman K.B."/>
            <person name="Herman A."/>
            <person name="Abrahante J.E."/>
            <person name="Garbe J."/>
        </authorList>
    </citation>
    <scope>NUCLEOTIDE SEQUENCE</scope>
    <source>
        <strain evidence="3">Duluth1</strain>
        <tissue evidence="3">Whole animal</tissue>
    </source>
</reference>
<feature type="compositionally biased region" description="Polar residues" evidence="1">
    <location>
        <begin position="262"/>
        <end position="273"/>
    </location>
</feature>
<dbReference type="OrthoDB" id="6212034at2759"/>
<reference evidence="3" key="1">
    <citation type="journal article" date="2019" name="bioRxiv">
        <title>The Genome of the Zebra Mussel, Dreissena polymorpha: A Resource for Invasive Species Research.</title>
        <authorList>
            <person name="McCartney M.A."/>
            <person name="Auch B."/>
            <person name="Kono T."/>
            <person name="Mallez S."/>
            <person name="Zhang Y."/>
            <person name="Obille A."/>
            <person name="Becker A."/>
            <person name="Abrahante J.E."/>
            <person name="Garbe J."/>
            <person name="Badalamenti J.P."/>
            <person name="Herman A."/>
            <person name="Mangelson H."/>
            <person name="Liachko I."/>
            <person name="Sullivan S."/>
            <person name="Sone E.D."/>
            <person name="Koren S."/>
            <person name="Silverstein K.A.T."/>
            <person name="Beckman K.B."/>
            <person name="Gohl D.M."/>
        </authorList>
    </citation>
    <scope>NUCLEOTIDE SEQUENCE</scope>
    <source>
        <strain evidence="3">Duluth1</strain>
        <tissue evidence="3">Whole animal</tissue>
    </source>
</reference>
<dbReference type="AlphaFoldDB" id="A0A9D4H4W1"/>
<keyword evidence="4" id="KW-1185">Reference proteome</keyword>
<evidence type="ECO:0000313" key="4">
    <source>
        <dbReference type="Proteomes" id="UP000828390"/>
    </source>
</evidence>
<feature type="region of interest" description="Disordered" evidence="1">
    <location>
        <begin position="68"/>
        <end position="119"/>
    </location>
</feature>
<evidence type="ECO:0000256" key="2">
    <source>
        <dbReference type="SAM" id="Phobius"/>
    </source>
</evidence>
<organism evidence="3 4">
    <name type="scientific">Dreissena polymorpha</name>
    <name type="common">Zebra mussel</name>
    <name type="synonym">Mytilus polymorpha</name>
    <dbReference type="NCBI Taxonomy" id="45954"/>
    <lineage>
        <taxon>Eukaryota</taxon>
        <taxon>Metazoa</taxon>
        <taxon>Spiralia</taxon>
        <taxon>Lophotrochozoa</taxon>
        <taxon>Mollusca</taxon>
        <taxon>Bivalvia</taxon>
        <taxon>Autobranchia</taxon>
        <taxon>Heteroconchia</taxon>
        <taxon>Euheterodonta</taxon>
        <taxon>Imparidentia</taxon>
        <taxon>Neoheterodontei</taxon>
        <taxon>Myida</taxon>
        <taxon>Dreissenoidea</taxon>
        <taxon>Dreissenidae</taxon>
        <taxon>Dreissena</taxon>
    </lineage>
</organism>
<dbReference type="EMBL" id="JAIWYP010000005">
    <property type="protein sequence ID" value="KAH3828327.1"/>
    <property type="molecule type" value="Genomic_DNA"/>
</dbReference>
<sequence length="378" mass="40425">MGGNDNASETTTDLIGVSNVSTPFTTPSTEATVSLPTTAEINTEAAPETSAFIAPEYLTTQQTEVTTVEVVPDSSEPTEVTTTPETKATSVEVVPISSETTSDESSKSVTSDTTLPTSGLTELPTAEITIKSSSSYVSTSEISSVETITFPDTMSTEEHGSVTSEISTTAHTALITDTSGSVTTVTCEKTCIGVVIGLSAGVIVLVILISLLCYYRHRKRWIQKIKAEQSKADLWAVSACGNGLGNTIVNDSFMDFRLASPAPQTGQESSASQFHRGGSKACNPAPDIFTFDSETLRRNTFSAPENIITARMQVMLNSDEHARTMSDYRGRGRTVAAGRKPKGRLDEHVLLSHEEIFDDNIDPNILRDQGVSSFTTEL</sequence>
<feature type="transmembrane region" description="Helical" evidence="2">
    <location>
        <begin position="192"/>
        <end position="215"/>
    </location>
</feature>
<comment type="caution">
    <text evidence="3">The sequence shown here is derived from an EMBL/GenBank/DDBJ whole genome shotgun (WGS) entry which is preliminary data.</text>
</comment>